<dbReference type="AlphaFoldDB" id="A0A645JHV1"/>
<protein>
    <submittedName>
        <fullName evidence="1">Uncharacterized protein</fullName>
    </submittedName>
</protein>
<evidence type="ECO:0000313" key="1">
    <source>
        <dbReference type="EMBL" id="MPN59924.1"/>
    </source>
</evidence>
<accession>A0A645JHV1</accession>
<name>A0A645JHV1_9ZZZZ</name>
<comment type="caution">
    <text evidence="1">The sequence shown here is derived from an EMBL/GenBank/DDBJ whole genome shotgun (WGS) entry which is preliminary data.</text>
</comment>
<sequence>MLNNQHLVFVGRRNDREHIFRSQFFFLAGRQIQRLKVESRGLAIKKLIVHFSCRVDFQLLCSGNQRDLPGHIHRIHAQSTPSTRRTLSKTDDVDGIRVEPREIIEISERVQVYGLIRIVHARQIITEVVDVKS</sequence>
<organism evidence="1">
    <name type="scientific">bioreactor metagenome</name>
    <dbReference type="NCBI Taxonomy" id="1076179"/>
    <lineage>
        <taxon>unclassified sequences</taxon>
        <taxon>metagenomes</taxon>
        <taxon>ecological metagenomes</taxon>
    </lineage>
</organism>
<dbReference type="EMBL" id="VSSQ01134516">
    <property type="protein sequence ID" value="MPN59924.1"/>
    <property type="molecule type" value="Genomic_DNA"/>
</dbReference>
<reference evidence="1" key="1">
    <citation type="submission" date="2019-08" db="EMBL/GenBank/DDBJ databases">
        <authorList>
            <person name="Kucharzyk K."/>
            <person name="Murdoch R.W."/>
            <person name="Higgins S."/>
            <person name="Loffler F."/>
        </authorList>
    </citation>
    <scope>NUCLEOTIDE SEQUENCE</scope>
</reference>
<gene>
    <name evidence="1" type="ORF">SDC9_207647</name>
</gene>
<proteinExistence type="predicted"/>